<name>A0A8H2ZPR2_9HELO</name>
<dbReference type="EMBL" id="CAJHIA010000024">
    <property type="protein sequence ID" value="CAD6446972.1"/>
    <property type="molecule type" value="Genomic_DNA"/>
</dbReference>
<comment type="caution">
    <text evidence="1">The sequence shown here is derived from an EMBL/GenBank/DDBJ whole genome shotgun (WGS) entry which is preliminary data.</text>
</comment>
<dbReference type="OrthoDB" id="3549126at2759"/>
<keyword evidence="2" id="KW-1185">Reference proteome</keyword>
<proteinExistence type="predicted"/>
<reference evidence="1" key="1">
    <citation type="submission" date="2020-10" db="EMBL/GenBank/DDBJ databases">
        <authorList>
            <person name="Kusch S."/>
        </authorList>
    </citation>
    <scope>NUCLEOTIDE SEQUENCE</scope>
    <source>
        <strain evidence="1">SwB9</strain>
    </source>
</reference>
<evidence type="ECO:0000313" key="2">
    <source>
        <dbReference type="Proteomes" id="UP000624404"/>
    </source>
</evidence>
<organism evidence="1 2">
    <name type="scientific">Sclerotinia trifoliorum</name>
    <dbReference type="NCBI Taxonomy" id="28548"/>
    <lineage>
        <taxon>Eukaryota</taxon>
        <taxon>Fungi</taxon>
        <taxon>Dikarya</taxon>
        <taxon>Ascomycota</taxon>
        <taxon>Pezizomycotina</taxon>
        <taxon>Leotiomycetes</taxon>
        <taxon>Helotiales</taxon>
        <taxon>Sclerotiniaceae</taxon>
        <taxon>Sclerotinia</taxon>
    </lineage>
</organism>
<evidence type="ECO:0000313" key="1">
    <source>
        <dbReference type="EMBL" id="CAD6446972.1"/>
    </source>
</evidence>
<sequence>MTLPTGNTASNKHTTSDSADKAFGYVYELKISEELATYEKRINERMDRITRGQLLRIFVFDTAREFEMPMRNVTMEVLKFRGLPYLTSEFVDEDYFVKDALGRRRKSEPIEITREATMVRQRVRRNSWSPMSKLEAARPSILENKKITHREPLRDPIDPAKLGKSFRRRTWTEMSRSEAGRREDVEKRREIERRCSGIWALLPTFRSSGEEAAAMKDTVESAPITCWGLLRKAKMEIPDIFEGGQISSANIIGRADRV</sequence>
<accession>A0A8H2ZPR2</accession>
<gene>
    <name evidence="1" type="ORF">SCLTRI_LOCUS6764</name>
</gene>
<dbReference type="Proteomes" id="UP000624404">
    <property type="component" value="Unassembled WGS sequence"/>
</dbReference>
<dbReference type="AlphaFoldDB" id="A0A8H2ZPR2"/>
<protein>
    <submittedName>
        <fullName evidence="1">F2cfd687-be02-4db6-bde4-822b6a978367-CDS</fullName>
    </submittedName>
</protein>